<proteinExistence type="inferred from homology"/>
<dbReference type="Pfam" id="PF00293">
    <property type="entry name" value="NUDIX"/>
    <property type="match status" value="1"/>
</dbReference>
<reference evidence="11 12" key="1">
    <citation type="submission" date="2019-08" db="EMBL/GenBank/DDBJ databases">
        <title>Parahaliea maris sp. nov., isolated from the surface seawater.</title>
        <authorList>
            <person name="Liu Y."/>
        </authorList>
    </citation>
    <scope>NUCLEOTIDE SEQUENCE [LARGE SCALE GENOMIC DNA]</scope>
    <source>
        <strain evidence="11 12">S2-26</strain>
    </source>
</reference>
<evidence type="ECO:0000256" key="7">
    <source>
        <dbReference type="ARBA" id="ARBA00022842"/>
    </source>
</evidence>
<evidence type="ECO:0000256" key="9">
    <source>
        <dbReference type="ARBA" id="ARBA00023679"/>
    </source>
</evidence>
<evidence type="ECO:0000256" key="3">
    <source>
        <dbReference type="ARBA" id="ARBA00009595"/>
    </source>
</evidence>
<dbReference type="InterPro" id="IPR020084">
    <property type="entry name" value="NUDIX_hydrolase_CS"/>
</dbReference>
<dbReference type="GO" id="GO:0035529">
    <property type="term" value="F:NADH pyrophosphatase activity"/>
    <property type="evidence" value="ECO:0007669"/>
    <property type="project" value="TreeGrafter"/>
</dbReference>
<dbReference type="GO" id="GO:0005829">
    <property type="term" value="C:cytosol"/>
    <property type="evidence" value="ECO:0007669"/>
    <property type="project" value="TreeGrafter"/>
</dbReference>
<dbReference type="PANTHER" id="PTHR42904">
    <property type="entry name" value="NUDIX HYDROLASE, NUDC SUBFAMILY"/>
    <property type="match status" value="1"/>
</dbReference>
<dbReference type="GO" id="GO:0046872">
    <property type="term" value="F:metal ion binding"/>
    <property type="evidence" value="ECO:0007669"/>
    <property type="project" value="UniProtKB-KW"/>
</dbReference>
<evidence type="ECO:0000313" key="12">
    <source>
        <dbReference type="Proteomes" id="UP000321933"/>
    </source>
</evidence>
<dbReference type="Gene3D" id="3.90.79.10">
    <property type="entry name" value="Nucleoside Triphosphate Pyrophosphohydrolase"/>
    <property type="match status" value="1"/>
</dbReference>
<dbReference type="SUPFAM" id="SSF55811">
    <property type="entry name" value="Nudix"/>
    <property type="match status" value="2"/>
</dbReference>
<accession>A0A5C8ZRN8</accession>
<evidence type="ECO:0000259" key="10">
    <source>
        <dbReference type="PROSITE" id="PS51462"/>
    </source>
</evidence>
<evidence type="ECO:0000256" key="4">
    <source>
        <dbReference type="ARBA" id="ARBA00012381"/>
    </source>
</evidence>
<dbReference type="AlphaFoldDB" id="A0A5C8ZRN8"/>
<dbReference type="Pfam" id="PF09297">
    <property type="entry name" value="Zn_ribbon_NUD"/>
    <property type="match status" value="1"/>
</dbReference>
<evidence type="ECO:0000313" key="11">
    <source>
        <dbReference type="EMBL" id="TXS91158.1"/>
    </source>
</evidence>
<dbReference type="InterPro" id="IPR015375">
    <property type="entry name" value="NADH_PPase-like_N"/>
</dbReference>
<dbReference type="InterPro" id="IPR050241">
    <property type="entry name" value="NAD-cap_RNA_hydrolase_NudC"/>
</dbReference>
<evidence type="ECO:0000256" key="2">
    <source>
        <dbReference type="ARBA" id="ARBA00001947"/>
    </source>
</evidence>
<evidence type="ECO:0000256" key="8">
    <source>
        <dbReference type="ARBA" id="ARBA00023027"/>
    </source>
</evidence>
<dbReference type="PROSITE" id="PS51462">
    <property type="entry name" value="NUDIX"/>
    <property type="match status" value="1"/>
</dbReference>
<dbReference type="PANTHER" id="PTHR42904:SF6">
    <property type="entry name" value="NAD-CAPPED RNA HYDROLASE NUDT12"/>
    <property type="match status" value="1"/>
</dbReference>
<comment type="caution">
    <text evidence="11">The sequence shown here is derived from an EMBL/GenBank/DDBJ whole genome shotgun (WGS) entry which is preliminary data.</text>
</comment>
<dbReference type="InterPro" id="IPR049734">
    <property type="entry name" value="NudC-like_C"/>
</dbReference>
<protein>
    <recommendedName>
        <fullName evidence="4">NAD(+) diphosphatase</fullName>
        <ecNumber evidence="4">3.6.1.22</ecNumber>
    </recommendedName>
</protein>
<dbReference type="OrthoDB" id="9791656at2"/>
<gene>
    <name evidence="11" type="primary">nudC</name>
    <name evidence="11" type="ORF">FVW59_13220</name>
</gene>
<dbReference type="CDD" id="cd03429">
    <property type="entry name" value="NUDIX_NADH_pyrophosphatase_Nudt13"/>
    <property type="match status" value="1"/>
</dbReference>
<dbReference type="GO" id="GO:0006742">
    <property type="term" value="P:NADP+ catabolic process"/>
    <property type="evidence" value="ECO:0007669"/>
    <property type="project" value="TreeGrafter"/>
</dbReference>
<dbReference type="InterPro" id="IPR000086">
    <property type="entry name" value="NUDIX_hydrolase_dom"/>
</dbReference>
<dbReference type="Pfam" id="PF09296">
    <property type="entry name" value="NUDIX-like"/>
    <property type="match status" value="1"/>
</dbReference>
<dbReference type="EC" id="3.6.1.22" evidence="4"/>
<dbReference type="Proteomes" id="UP000321933">
    <property type="component" value="Unassembled WGS sequence"/>
</dbReference>
<organism evidence="11 12">
    <name type="scientific">Parahaliea aestuarii</name>
    <dbReference type="NCBI Taxonomy" id="1852021"/>
    <lineage>
        <taxon>Bacteria</taxon>
        <taxon>Pseudomonadati</taxon>
        <taxon>Pseudomonadota</taxon>
        <taxon>Gammaproteobacteria</taxon>
        <taxon>Cellvibrionales</taxon>
        <taxon>Halieaceae</taxon>
        <taxon>Parahaliea</taxon>
    </lineage>
</organism>
<comment type="cofactor">
    <cofactor evidence="2">
        <name>Zn(2+)</name>
        <dbReference type="ChEBI" id="CHEBI:29105"/>
    </cofactor>
</comment>
<sequence>MFRLDNHPPVNRGRVLHIVFQDGELLSDLRSPQACLLGEDELYDNGWVILREQFVGYWGEQPCFAVEIDSGHSPDPMRFQRGSLYSILGRVEDPLFAMAGRAAQLLNWEKDHQFCGRCGSPMELDSAERAMRCRPCRTINYPRISPCIITLVTRGEELLLARNANFPRAMYSTLAGFIEAGESAEDTLHREVKEEVGIDVHNLQYFNSQPWPFPSQLMLGFYAEYAGGEIVCDPAEIADARWFHYTDLPQVPPPSSVAGQLIRHYVQSLN</sequence>
<feature type="domain" description="Nudix hydrolase" evidence="10">
    <location>
        <begin position="142"/>
        <end position="266"/>
    </location>
</feature>
<comment type="catalytic activity">
    <reaction evidence="9">
        <text>a 5'-end NAD(+)-phospho-ribonucleoside in mRNA + H2O = a 5'-end phospho-adenosine-phospho-ribonucleoside in mRNA + beta-nicotinamide D-ribonucleotide + 2 H(+)</text>
        <dbReference type="Rhea" id="RHEA:60876"/>
        <dbReference type="Rhea" id="RHEA-COMP:15698"/>
        <dbReference type="Rhea" id="RHEA-COMP:15719"/>
        <dbReference type="ChEBI" id="CHEBI:14649"/>
        <dbReference type="ChEBI" id="CHEBI:15377"/>
        <dbReference type="ChEBI" id="CHEBI:15378"/>
        <dbReference type="ChEBI" id="CHEBI:144029"/>
        <dbReference type="ChEBI" id="CHEBI:144051"/>
    </reaction>
    <physiologicalReaction direction="left-to-right" evidence="9">
        <dbReference type="Rhea" id="RHEA:60877"/>
    </physiologicalReaction>
</comment>
<name>A0A5C8ZRN8_9GAMM</name>
<dbReference type="Gene3D" id="3.90.79.20">
    <property type="match status" value="1"/>
</dbReference>
<keyword evidence="6 11" id="KW-0378">Hydrolase</keyword>
<keyword evidence="12" id="KW-1185">Reference proteome</keyword>
<dbReference type="InterPro" id="IPR015797">
    <property type="entry name" value="NUDIX_hydrolase-like_dom_sf"/>
</dbReference>
<evidence type="ECO:0000256" key="5">
    <source>
        <dbReference type="ARBA" id="ARBA00022723"/>
    </source>
</evidence>
<keyword evidence="7" id="KW-0460">Magnesium</keyword>
<dbReference type="PROSITE" id="PS00893">
    <property type="entry name" value="NUDIX_BOX"/>
    <property type="match status" value="1"/>
</dbReference>
<comment type="cofactor">
    <cofactor evidence="1">
        <name>Mg(2+)</name>
        <dbReference type="ChEBI" id="CHEBI:18420"/>
    </cofactor>
</comment>
<dbReference type="RefSeq" id="WP_148064811.1">
    <property type="nucleotide sequence ID" value="NZ_VRYZ01000005.1"/>
</dbReference>
<keyword evidence="5" id="KW-0479">Metal-binding</keyword>
<evidence type="ECO:0000256" key="6">
    <source>
        <dbReference type="ARBA" id="ARBA00022801"/>
    </source>
</evidence>
<comment type="similarity">
    <text evidence="3">Belongs to the Nudix hydrolase family. NudC subfamily.</text>
</comment>
<evidence type="ECO:0000256" key="1">
    <source>
        <dbReference type="ARBA" id="ARBA00001946"/>
    </source>
</evidence>
<dbReference type="GO" id="GO:0019677">
    <property type="term" value="P:NAD+ catabolic process"/>
    <property type="evidence" value="ECO:0007669"/>
    <property type="project" value="TreeGrafter"/>
</dbReference>
<dbReference type="NCBIfam" id="NF001299">
    <property type="entry name" value="PRK00241.1"/>
    <property type="match status" value="1"/>
</dbReference>
<dbReference type="GO" id="GO:0110153">
    <property type="term" value="F:RNA NAD-cap (NMN-forming) hydrolase activity"/>
    <property type="evidence" value="ECO:0007669"/>
    <property type="project" value="RHEA"/>
</dbReference>
<dbReference type="InterPro" id="IPR015376">
    <property type="entry name" value="Znr_NADH_PPase"/>
</dbReference>
<keyword evidence="8" id="KW-0520">NAD</keyword>
<dbReference type="EMBL" id="VRYZ01000005">
    <property type="protein sequence ID" value="TXS91158.1"/>
    <property type="molecule type" value="Genomic_DNA"/>
</dbReference>